<dbReference type="EMBL" id="OM869506">
    <property type="protein sequence ID" value="UPW40845.1"/>
    <property type="molecule type" value="Genomic_DNA"/>
</dbReference>
<sequence>MTDTIIIARSVTMDIIDDITEFYELRDSEVLYFIKDNIRVTDWQYRVGYELMCHEDNCVVTLTYDNEHLPLFGSLNHRDFQLFMKSLRKRISPAVIKYFGCGEYGAHGFRPHFHFICFGWTPTDAEYFFTDEKGTRLYKSAFLSSIWKRGYITVCKNVTPRIVRYCCKYLQKGGQAPAPGLNPPYLFCSRRPGVGATLPVGLVDWENDKIYYDGRSRRIPRYYLSRAPDSVVADLKQRRNDWTDYFNSFFPVFDEQKQYYERFKQIYRRLKK</sequence>
<dbReference type="Pfam" id="PF23343">
    <property type="entry name" value="REP_ORF2-G2P"/>
    <property type="match status" value="1"/>
</dbReference>
<reference evidence="2" key="1">
    <citation type="submission" date="2022-02" db="EMBL/GenBank/DDBJ databases">
        <title>Towards deciphering the DNA virus diversity associated with rodent species in the families Cricetidae and Heteromyidae.</title>
        <authorList>
            <person name="Lund M."/>
            <person name="Larsen B.B."/>
            <person name="Gryseels S."/>
            <person name="Kraberger S."/>
            <person name="Rowsey D.M."/>
            <person name="Steger L."/>
            <person name="Yule K.M."/>
            <person name="Upham N.S."/>
            <person name="Worobey M."/>
            <person name="Van Doorslaer K."/>
            <person name="Varsani A."/>
        </authorList>
    </citation>
    <scope>NUCLEOTIDE SEQUENCE</scope>
    <source>
        <strain evidence="2">UA08Rod_6521</strain>
    </source>
</reference>
<organism evidence="2">
    <name type="scientific">Sigmofec virus UA08Rod_6521</name>
    <dbReference type="NCBI Taxonomy" id="2929233"/>
    <lineage>
        <taxon>Viruses</taxon>
        <taxon>Monodnaviria</taxon>
        <taxon>Sangervirae</taxon>
        <taxon>Phixviricota</taxon>
        <taxon>Malgrandaviricetes</taxon>
        <taxon>Petitvirales</taxon>
        <taxon>Microviridae</taxon>
    </lineage>
</organism>
<evidence type="ECO:0000259" key="1">
    <source>
        <dbReference type="Pfam" id="PF23343"/>
    </source>
</evidence>
<feature type="domain" description="Replication-associated protein ORF2/G2P" evidence="1">
    <location>
        <begin position="57"/>
        <end position="173"/>
    </location>
</feature>
<evidence type="ECO:0000313" key="2">
    <source>
        <dbReference type="EMBL" id="UPW40845.1"/>
    </source>
</evidence>
<name>A0A976R7V3_9VIRU</name>
<accession>A0A976R7V3</accession>
<dbReference type="InterPro" id="IPR056906">
    <property type="entry name" value="ORF2/G2P_dom"/>
</dbReference>
<protein>
    <submittedName>
        <fullName evidence="2">Replication initiator protein</fullName>
    </submittedName>
</protein>
<proteinExistence type="predicted"/>